<feature type="non-terminal residue" evidence="2">
    <location>
        <position position="201"/>
    </location>
</feature>
<dbReference type="AlphaFoldDB" id="A0AAD1RC32"/>
<organism evidence="2 3">
    <name type="scientific">Pelobates cultripes</name>
    <name type="common">Western spadefoot toad</name>
    <dbReference type="NCBI Taxonomy" id="61616"/>
    <lineage>
        <taxon>Eukaryota</taxon>
        <taxon>Metazoa</taxon>
        <taxon>Chordata</taxon>
        <taxon>Craniata</taxon>
        <taxon>Vertebrata</taxon>
        <taxon>Euteleostomi</taxon>
        <taxon>Amphibia</taxon>
        <taxon>Batrachia</taxon>
        <taxon>Anura</taxon>
        <taxon>Pelobatoidea</taxon>
        <taxon>Pelobatidae</taxon>
        <taxon>Pelobates</taxon>
    </lineage>
</organism>
<dbReference type="Proteomes" id="UP001295444">
    <property type="component" value="Chromosome 02"/>
</dbReference>
<feature type="compositionally biased region" description="Polar residues" evidence="1">
    <location>
        <begin position="42"/>
        <end position="51"/>
    </location>
</feature>
<proteinExistence type="predicted"/>
<feature type="region of interest" description="Disordered" evidence="1">
    <location>
        <begin position="31"/>
        <end position="53"/>
    </location>
</feature>
<sequence length="201" mass="22334">PFFQQTGTKQKRRPLKASHAVCPRITPHTSAAWWDPDWLTPDPQQMQTQGSEVMGKKYHKSQASASQDMQDIDLLLQHTPKPREQEQTKTWACDLKEKEGVNDTAQGPPPMGLQTTHTQTNQDPVTKQDIENLFNRIQQLFAADIAAVRTEVQAVTAHAQATDSTIADLQRQIAAVKDCQAVTGAPLRNLPENGCTESKIT</sequence>
<feature type="non-terminal residue" evidence="2">
    <location>
        <position position="1"/>
    </location>
</feature>
<evidence type="ECO:0000313" key="2">
    <source>
        <dbReference type="EMBL" id="CAH2246065.1"/>
    </source>
</evidence>
<keyword evidence="3" id="KW-1185">Reference proteome</keyword>
<name>A0AAD1RC32_PELCU</name>
<reference evidence="2" key="1">
    <citation type="submission" date="2022-03" db="EMBL/GenBank/DDBJ databases">
        <authorList>
            <person name="Alioto T."/>
            <person name="Alioto T."/>
            <person name="Gomez Garrido J."/>
        </authorList>
    </citation>
    <scope>NUCLEOTIDE SEQUENCE</scope>
</reference>
<protein>
    <submittedName>
        <fullName evidence="2">Uncharacterized protein</fullName>
    </submittedName>
</protein>
<evidence type="ECO:0000313" key="3">
    <source>
        <dbReference type="Proteomes" id="UP001295444"/>
    </source>
</evidence>
<gene>
    <name evidence="2" type="ORF">PECUL_23A004947</name>
</gene>
<evidence type="ECO:0000256" key="1">
    <source>
        <dbReference type="SAM" id="MobiDB-lite"/>
    </source>
</evidence>
<accession>A0AAD1RC32</accession>
<dbReference type="EMBL" id="OW240913">
    <property type="protein sequence ID" value="CAH2246065.1"/>
    <property type="molecule type" value="Genomic_DNA"/>
</dbReference>